<evidence type="ECO:0000313" key="3">
    <source>
        <dbReference type="EMBL" id="CAI7999084.1"/>
    </source>
</evidence>
<proteinExistence type="predicted"/>
<evidence type="ECO:0000256" key="1">
    <source>
        <dbReference type="SAM" id="Phobius"/>
    </source>
</evidence>
<dbReference type="Proteomes" id="UP001174909">
    <property type="component" value="Unassembled WGS sequence"/>
</dbReference>
<accession>A0AA35VYQ5</accession>
<comment type="caution">
    <text evidence="3">The sequence shown here is derived from an EMBL/GenBank/DDBJ whole genome shotgun (WGS) entry which is preliminary data.</text>
</comment>
<feature type="transmembrane region" description="Helical" evidence="1">
    <location>
        <begin position="247"/>
        <end position="275"/>
    </location>
</feature>
<name>A0AA35VYQ5_GEOBA</name>
<feature type="signal peptide" evidence="2">
    <location>
        <begin position="1"/>
        <end position="18"/>
    </location>
</feature>
<sequence length="372" mass="40488">MIICLLLAATCSFVLVAGECVFPSDNPIQDLVEGGAVPAQPVGIYRTYVYTDVFGLDCRGCVRALNFCYSTGNSENEELLTIEIRGVGNSGQVRDNYTVVVNSMRDRTNCTERYNLGHDDCCVEQTLSESLEVDNQNNFYALRIQNPVSLLLFHSTETVAGHWEDRFGNVMQGAVYKPLFYFVIDPSDGGCSTTTPGGAALTETTTDHTIESCTMDSMCTTDKTPTFINGATSISSAPRQQNTRGQVVYIGVGVSVGVVVLLAAGLILISVTVCLRRRSKKKKQLITSSNVAYHSTSAKLSVTHETSAVEYDYVSTACPPHPDHTLNVSGNPVYCGRLEEIVVEDNEAYIATKISTVNGGGKEEEYECTYYL</sequence>
<protein>
    <submittedName>
        <fullName evidence="3">Uncharacterized protein</fullName>
    </submittedName>
</protein>
<organism evidence="3 4">
    <name type="scientific">Geodia barretti</name>
    <name type="common">Barrett's horny sponge</name>
    <dbReference type="NCBI Taxonomy" id="519541"/>
    <lineage>
        <taxon>Eukaryota</taxon>
        <taxon>Metazoa</taxon>
        <taxon>Porifera</taxon>
        <taxon>Demospongiae</taxon>
        <taxon>Heteroscleromorpha</taxon>
        <taxon>Tetractinellida</taxon>
        <taxon>Astrophorina</taxon>
        <taxon>Geodiidae</taxon>
        <taxon>Geodia</taxon>
    </lineage>
</organism>
<keyword evidence="1" id="KW-0812">Transmembrane</keyword>
<dbReference type="EMBL" id="CASHTH010000355">
    <property type="protein sequence ID" value="CAI7999084.1"/>
    <property type="molecule type" value="Genomic_DNA"/>
</dbReference>
<feature type="chain" id="PRO_5041469173" evidence="2">
    <location>
        <begin position="19"/>
        <end position="372"/>
    </location>
</feature>
<keyword evidence="1" id="KW-1133">Transmembrane helix</keyword>
<reference evidence="3" key="1">
    <citation type="submission" date="2023-03" db="EMBL/GenBank/DDBJ databases">
        <authorList>
            <person name="Steffen K."/>
            <person name="Cardenas P."/>
        </authorList>
    </citation>
    <scope>NUCLEOTIDE SEQUENCE</scope>
</reference>
<keyword evidence="2" id="KW-0732">Signal</keyword>
<gene>
    <name evidence="3" type="ORF">GBAR_LOCUS2603</name>
</gene>
<evidence type="ECO:0000313" key="4">
    <source>
        <dbReference type="Proteomes" id="UP001174909"/>
    </source>
</evidence>
<keyword evidence="1" id="KW-0472">Membrane</keyword>
<evidence type="ECO:0000256" key="2">
    <source>
        <dbReference type="SAM" id="SignalP"/>
    </source>
</evidence>
<keyword evidence="4" id="KW-1185">Reference proteome</keyword>
<dbReference type="AlphaFoldDB" id="A0AA35VYQ5"/>